<dbReference type="RefSeq" id="WP_033434614.1">
    <property type="nucleotide sequence ID" value="NZ_CP034550.1"/>
</dbReference>
<dbReference type="Gene3D" id="1.10.10.60">
    <property type="entry name" value="Homeodomain-like"/>
    <property type="match status" value="1"/>
</dbReference>
<dbReference type="EMBL" id="CP034550">
    <property type="protein sequence ID" value="QFZ19284.1"/>
    <property type="molecule type" value="Genomic_DNA"/>
</dbReference>
<dbReference type="AlphaFoldDB" id="A0A1X9WEN6"/>
<feature type="domain" description="HTH tetR-type" evidence="5">
    <location>
        <begin position="12"/>
        <end position="72"/>
    </location>
</feature>
<dbReference type="Pfam" id="PF00440">
    <property type="entry name" value="TetR_N"/>
    <property type="match status" value="1"/>
</dbReference>
<feature type="DNA-binding region" description="H-T-H motif" evidence="4">
    <location>
        <begin position="35"/>
        <end position="54"/>
    </location>
</feature>
<keyword evidence="2 4" id="KW-0238">DNA-binding</keyword>
<evidence type="ECO:0000256" key="3">
    <source>
        <dbReference type="ARBA" id="ARBA00023163"/>
    </source>
</evidence>
<dbReference type="PANTHER" id="PTHR30055:SF234">
    <property type="entry name" value="HTH-TYPE TRANSCRIPTIONAL REGULATOR BETI"/>
    <property type="match status" value="1"/>
</dbReference>
<dbReference type="SUPFAM" id="SSF46689">
    <property type="entry name" value="Homeodomain-like"/>
    <property type="match status" value="1"/>
</dbReference>
<reference evidence="6" key="1">
    <citation type="submission" date="2016-12" db="EMBL/GenBank/DDBJ databases">
        <title>Identification of nocamycin biosynthetic gene cluster from Saccharothrix syringae NRRL B-16468 and generation of new nocamycin derivatives by manipulating gene cluster.</title>
        <authorList>
            <person name="Mo X."/>
            <person name="Shi C."/>
            <person name="Gui C."/>
            <person name="Ju J."/>
            <person name="Wang Q."/>
        </authorList>
    </citation>
    <scope>NUCLEOTIDE SEQUENCE</scope>
</reference>
<reference evidence="8" key="3">
    <citation type="journal article" date="2021" name="Curr. Microbiol.">
        <title>Complete genome of nocamycin-producing strain Saccharothrix syringae NRRL B-16468 reveals the biosynthetic potential for secondary metabolites.</title>
        <authorList>
            <person name="Mo X."/>
            <person name="Yang S."/>
        </authorList>
    </citation>
    <scope>NUCLEOTIDE SEQUENCE [LARGE SCALE GENOMIC DNA]</scope>
    <source>
        <strain evidence="8">ATCC 51364 / DSM 43886 / JCM 6844 / KCTC 9398 / NBRC 14523 / NRRL B-16468 / INA 2240</strain>
    </source>
</reference>
<reference evidence="7" key="2">
    <citation type="submission" date="2018-12" db="EMBL/GenBank/DDBJ databases">
        <title>Complete genome of Saccharothrix syringae NRRL B-16468, the nocamycin producer.</title>
        <authorList>
            <person name="Mo X."/>
            <person name="Yang S."/>
        </authorList>
    </citation>
    <scope>NUCLEOTIDE SEQUENCE [LARGE SCALE GENOMIC DNA]</scope>
    <source>
        <strain evidence="7">NRRL B-16468</strain>
    </source>
</reference>
<keyword evidence="1" id="KW-0805">Transcription regulation</keyword>
<dbReference type="PROSITE" id="PS50977">
    <property type="entry name" value="HTH_TETR_2"/>
    <property type="match status" value="1"/>
</dbReference>
<dbReference type="PANTHER" id="PTHR30055">
    <property type="entry name" value="HTH-TYPE TRANSCRIPTIONAL REGULATOR RUTR"/>
    <property type="match status" value="1"/>
</dbReference>
<dbReference type="InterPro" id="IPR009057">
    <property type="entry name" value="Homeodomain-like_sf"/>
</dbReference>
<evidence type="ECO:0000313" key="8">
    <source>
        <dbReference type="Proteomes" id="UP000325787"/>
    </source>
</evidence>
<dbReference type="OrthoDB" id="3211155at2"/>
<evidence type="ECO:0000256" key="4">
    <source>
        <dbReference type="PROSITE-ProRule" id="PRU00335"/>
    </source>
</evidence>
<dbReference type="Proteomes" id="UP000325787">
    <property type="component" value="Chromosome"/>
</dbReference>
<dbReference type="EMBL" id="KY287782">
    <property type="protein sequence ID" value="ARS01484.1"/>
    <property type="molecule type" value="Genomic_DNA"/>
</dbReference>
<proteinExistence type="predicted"/>
<organism evidence="6">
    <name type="scientific">Saccharothrix syringae</name>
    <name type="common">Nocardiopsis syringae</name>
    <dbReference type="NCBI Taxonomy" id="103733"/>
    <lineage>
        <taxon>Bacteria</taxon>
        <taxon>Bacillati</taxon>
        <taxon>Actinomycetota</taxon>
        <taxon>Actinomycetes</taxon>
        <taxon>Pseudonocardiales</taxon>
        <taxon>Pseudonocardiaceae</taxon>
        <taxon>Saccharothrix</taxon>
    </lineage>
</organism>
<dbReference type="KEGG" id="ssyi:EKG83_19230"/>
<protein>
    <submittedName>
        <fullName evidence="6">NcmK</fullName>
    </submittedName>
    <submittedName>
        <fullName evidence="7">TetR family transcriptional regulator</fullName>
    </submittedName>
</protein>
<sequence length="213" mass="23597">MAELGLRERKKRRMREAIAEAAFALFEESGFDDVPVAAIAAAAEVSKPTLFAYFPAKEDLVLRRFLDDAERLEHTVRTRPPGVSALGALRRSFLDRLVERDPLTGLNDTRPAITFHRLLHSTPSLASRLTAYMLDQERELSAELLAAGEPGDEFLSRVVAAQVVGAYRVLANGNAEEIRSGRRADDAHPAAVRRAEMAFDVLEHGLAKVWPPR</sequence>
<gene>
    <name evidence="7" type="ORF">EKG83_19230</name>
</gene>
<evidence type="ECO:0000313" key="6">
    <source>
        <dbReference type="EMBL" id="ARS01484.1"/>
    </source>
</evidence>
<keyword evidence="8" id="KW-1185">Reference proteome</keyword>
<dbReference type="Gene3D" id="1.10.357.10">
    <property type="entry name" value="Tetracycline Repressor, domain 2"/>
    <property type="match status" value="1"/>
</dbReference>
<dbReference type="InterPro" id="IPR050109">
    <property type="entry name" value="HTH-type_TetR-like_transc_reg"/>
</dbReference>
<evidence type="ECO:0000256" key="2">
    <source>
        <dbReference type="ARBA" id="ARBA00023125"/>
    </source>
</evidence>
<accession>A0A1X9WEN6</accession>
<dbReference type="GO" id="GO:0003700">
    <property type="term" value="F:DNA-binding transcription factor activity"/>
    <property type="evidence" value="ECO:0007669"/>
    <property type="project" value="TreeGrafter"/>
</dbReference>
<dbReference type="PRINTS" id="PR00455">
    <property type="entry name" value="HTHTETR"/>
</dbReference>
<evidence type="ECO:0000256" key="1">
    <source>
        <dbReference type="ARBA" id="ARBA00023015"/>
    </source>
</evidence>
<evidence type="ECO:0000313" key="7">
    <source>
        <dbReference type="EMBL" id="QFZ19284.1"/>
    </source>
</evidence>
<keyword evidence="3" id="KW-0804">Transcription</keyword>
<dbReference type="InterPro" id="IPR001647">
    <property type="entry name" value="HTH_TetR"/>
</dbReference>
<name>A0A1X9WEN6_SACSY</name>
<evidence type="ECO:0000259" key="5">
    <source>
        <dbReference type="PROSITE" id="PS50977"/>
    </source>
</evidence>
<dbReference type="GO" id="GO:0000976">
    <property type="term" value="F:transcription cis-regulatory region binding"/>
    <property type="evidence" value="ECO:0007669"/>
    <property type="project" value="TreeGrafter"/>
</dbReference>